<evidence type="ECO:0000313" key="3">
    <source>
        <dbReference type="EMBL" id="KAJ2904625.1"/>
    </source>
</evidence>
<dbReference type="Proteomes" id="UP001201980">
    <property type="component" value="Unassembled WGS sequence"/>
</dbReference>
<dbReference type="EMBL" id="JAKWBI020000049">
    <property type="protein sequence ID" value="KAJ2904625.1"/>
    <property type="molecule type" value="Genomic_DNA"/>
</dbReference>
<feature type="region of interest" description="Disordered" evidence="1">
    <location>
        <begin position="1"/>
        <end position="203"/>
    </location>
</feature>
<comment type="caution">
    <text evidence="3">The sequence shown here is derived from an EMBL/GenBank/DDBJ whole genome shotgun (WGS) entry which is preliminary data.</text>
</comment>
<organism evidence="3 4">
    <name type="scientific">Zalerion maritima</name>
    <dbReference type="NCBI Taxonomy" id="339359"/>
    <lineage>
        <taxon>Eukaryota</taxon>
        <taxon>Fungi</taxon>
        <taxon>Dikarya</taxon>
        <taxon>Ascomycota</taxon>
        <taxon>Pezizomycotina</taxon>
        <taxon>Sordariomycetes</taxon>
        <taxon>Lulworthiomycetidae</taxon>
        <taxon>Lulworthiales</taxon>
        <taxon>Lulworthiaceae</taxon>
        <taxon>Zalerion</taxon>
    </lineage>
</organism>
<feature type="transmembrane region" description="Helical" evidence="2">
    <location>
        <begin position="297"/>
        <end position="314"/>
    </location>
</feature>
<accession>A0AAD5RUQ2</accession>
<feature type="transmembrane region" description="Helical" evidence="2">
    <location>
        <begin position="427"/>
        <end position="451"/>
    </location>
</feature>
<name>A0AAD5RUQ2_9PEZI</name>
<feature type="compositionally biased region" description="Basic and acidic residues" evidence="1">
    <location>
        <begin position="145"/>
        <end position="165"/>
    </location>
</feature>
<dbReference type="AlphaFoldDB" id="A0AAD5RUQ2"/>
<protein>
    <submittedName>
        <fullName evidence="3">Uncharacterized protein</fullName>
    </submittedName>
</protein>
<evidence type="ECO:0000256" key="2">
    <source>
        <dbReference type="SAM" id="Phobius"/>
    </source>
</evidence>
<feature type="transmembrane region" description="Helical" evidence="2">
    <location>
        <begin position="246"/>
        <end position="268"/>
    </location>
</feature>
<dbReference type="Pfam" id="PF11204">
    <property type="entry name" value="DUF2985"/>
    <property type="match status" value="1"/>
</dbReference>
<feature type="region of interest" description="Disordered" evidence="1">
    <location>
        <begin position="482"/>
        <end position="508"/>
    </location>
</feature>
<dbReference type="InterPro" id="IPR021369">
    <property type="entry name" value="DUF2985"/>
</dbReference>
<keyword evidence="4" id="KW-1185">Reference proteome</keyword>
<dbReference type="PANTHER" id="PTHR35872">
    <property type="entry name" value="INTEGRAL MEMBRANE PROTEIN (AFU_ORTHOLOGUE AFUA_5G07110)"/>
    <property type="match status" value="1"/>
</dbReference>
<feature type="transmembrane region" description="Helical" evidence="2">
    <location>
        <begin position="399"/>
        <end position="421"/>
    </location>
</feature>
<gene>
    <name evidence="3" type="ORF">MKZ38_007604</name>
</gene>
<sequence length="508" mass="55781">MEKDTQNTRPNPVPFAQASTSSTTGRSTRPLPSPSSSPSIASARRQRGDSATSSIGRQLRRASRTFEESNLPEGFLSATGDFASTILPMKQEPSSRPRPLATVAAEIAPPTPTPEFPISHRQTSFSYGKDGLRSSQKQVPSLAEEDVRTLTEDATSRQHPADRSPETGAPGPSATDAVDGSRGNAPIPPPLPQDRIASSPITYGGNATEKAAEKFDNGYHFPPKKSFAVSLKQGFMTFLRYSITPLGFFVVLYGLNVVAWGGMIFLLLCNAAPAMCHPTCNDIDSPRRKWIEYDSQILNALFCVTGFGLAPWRFRDLYFLLTYRLGRNLLGMRRLAGIHRGWLRLAGSERLPVDLGPDTVSAAAGSFPEESVPYPVSSIPDPPRTGVRAPPTRTWKPDFVVWMNVANTFLQCGLSAFMWGYDRYARPSWAVGLFVGLAMTVAAMAGIMIFVEGRRVKGIEGVPVTEEDLHRLVRDKELGIPHYNNIKDKKPKRDKEKAAVDEKERSEE</sequence>
<keyword evidence="2" id="KW-0472">Membrane</keyword>
<evidence type="ECO:0000256" key="1">
    <source>
        <dbReference type="SAM" id="MobiDB-lite"/>
    </source>
</evidence>
<proteinExistence type="predicted"/>
<reference evidence="3" key="1">
    <citation type="submission" date="2022-07" db="EMBL/GenBank/DDBJ databases">
        <title>Draft genome sequence of Zalerion maritima ATCC 34329, a (micro)plastics degrading marine fungus.</title>
        <authorList>
            <person name="Paco A."/>
            <person name="Goncalves M.F.M."/>
            <person name="Rocha-Santos T.A.P."/>
            <person name="Alves A."/>
        </authorList>
    </citation>
    <scope>NUCLEOTIDE SEQUENCE</scope>
    <source>
        <strain evidence="3">ATCC 34329</strain>
    </source>
</reference>
<keyword evidence="2" id="KW-0812">Transmembrane</keyword>
<dbReference type="PANTHER" id="PTHR35872:SF1">
    <property type="entry name" value="ALPHA-L-RHAMNOSIDASE C"/>
    <property type="match status" value="1"/>
</dbReference>
<keyword evidence="2" id="KW-1133">Transmembrane helix</keyword>
<feature type="compositionally biased region" description="Low complexity" evidence="1">
    <location>
        <begin position="16"/>
        <end position="43"/>
    </location>
</feature>
<evidence type="ECO:0000313" key="4">
    <source>
        <dbReference type="Proteomes" id="UP001201980"/>
    </source>
</evidence>